<evidence type="ECO:0000259" key="7">
    <source>
        <dbReference type="PROSITE" id="PS50801"/>
    </source>
</evidence>
<protein>
    <submittedName>
        <fullName evidence="8">Sulfate transporter</fullName>
    </submittedName>
</protein>
<dbReference type="SUPFAM" id="SSF52091">
    <property type="entry name" value="SpoIIaa-like"/>
    <property type="match status" value="1"/>
</dbReference>
<feature type="transmembrane region" description="Helical" evidence="6">
    <location>
        <begin position="428"/>
        <end position="456"/>
    </location>
</feature>
<dbReference type="Gene3D" id="1.20.5.190">
    <property type="match status" value="1"/>
</dbReference>
<feature type="transmembrane region" description="Helical" evidence="6">
    <location>
        <begin position="175"/>
        <end position="198"/>
    </location>
</feature>
<feature type="transmembrane region" description="Helical" evidence="6">
    <location>
        <begin position="242"/>
        <end position="264"/>
    </location>
</feature>
<dbReference type="OrthoDB" id="1905649at2759"/>
<dbReference type="InterPro" id="IPR001902">
    <property type="entry name" value="SLC26A/SulP_fam"/>
</dbReference>
<keyword evidence="2 6" id="KW-0812">Transmembrane</keyword>
<dbReference type="Proteomes" id="UP001055439">
    <property type="component" value="Chromosome 4"/>
</dbReference>
<feature type="region of interest" description="Disordered" evidence="5">
    <location>
        <begin position="1119"/>
        <end position="1142"/>
    </location>
</feature>
<dbReference type="InterPro" id="IPR011547">
    <property type="entry name" value="SLC26A/SulP_dom"/>
</dbReference>
<dbReference type="Gene3D" id="3.30.750.24">
    <property type="entry name" value="STAS domain"/>
    <property type="match status" value="1"/>
</dbReference>
<feature type="region of interest" description="Disordered" evidence="5">
    <location>
        <begin position="608"/>
        <end position="634"/>
    </location>
</feature>
<feature type="transmembrane region" description="Helical" evidence="6">
    <location>
        <begin position="138"/>
        <end position="163"/>
    </location>
</feature>
<dbReference type="Pfam" id="PF00612">
    <property type="entry name" value="IQ"/>
    <property type="match status" value="2"/>
</dbReference>
<evidence type="ECO:0000313" key="8">
    <source>
        <dbReference type="EMBL" id="URD98784.1"/>
    </source>
</evidence>
<keyword evidence="3 6" id="KW-1133">Transmembrane helix</keyword>
<feature type="transmembrane region" description="Helical" evidence="6">
    <location>
        <begin position="398"/>
        <end position="421"/>
    </location>
</feature>
<feature type="domain" description="STAS" evidence="7">
    <location>
        <begin position="484"/>
        <end position="570"/>
    </location>
</feature>
<evidence type="ECO:0000256" key="1">
    <source>
        <dbReference type="ARBA" id="ARBA00004141"/>
    </source>
</evidence>
<feature type="compositionally biased region" description="Basic and acidic residues" evidence="5">
    <location>
        <begin position="611"/>
        <end position="628"/>
    </location>
</feature>
<dbReference type="SMART" id="SM00015">
    <property type="entry name" value="IQ"/>
    <property type="match status" value="2"/>
</dbReference>
<gene>
    <name evidence="8" type="ORF">MUK42_30729</name>
</gene>
<dbReference type="InterPro" id="IPR018045">
    <property type="entry name" value="S04_transporter_CS"/>
</dbReference>
<dbReference type="Pfam" id="PF00916">
    <property type="entry name" value="Sulfate_transp"/>
    <property type="match status" value="1"/>
</dbReference>
<comment type="subcellular location">
    <subcellularLocation>
        <location evidence="1">Membrane</location>
        <topology evidence="1">Multi-pass membrane protein</topology>
    </subcellularLocation>
</comment>
<dbReference type="PROSITE" id="PS50096">
    <property type="entry name" value="IQ"/>
    <property type="match status" value="2"/>
</dbReference>
<proteinExistence type="predicted"/>
<dbReference type="AlphaFoldDB" id="A0A9E7FMW8"/>
<feature type="non-terminal residue" evidence="8">
    <location>
        <position position="1"/>
    </location>
</feature>
<reference evidence="8" key="1">
    <citation type="submission" date="2022-05" db="EMBL/GenBank/DDBJ databases">
        <title>The Musa troglodytarum L. genome provides insights into the mechanism of non-climacteric behaviour and enrichment of carotenoids.</title>
        <authorList>
            <person name="Wang J."/>
        </authorList>
    </citation>
    <scope>NUCLEOTIDE SEQUENCE</scope>
    <source>
        <tissue evidence="8">Leaf</tissue>
    </source>
</reference>
<dbReference type="PROSITE" id="PS01130">
    <property type="entry name" value="SLC26A"/>
    <property type="match status" value="1"/>
</dbReference>
<keyword evidence="4 6" id="KW-0472">Membrane</keyword>
<evidence type="ECO:0000313" key="9">
    <source>
        <dbReference type="Proteomes" id="UP001055439"/>
    </source>
</evidence>
<evidence type="ECO:0000256" key="5">
    <source>
        <dbReference type="SAM" id="MobiDB-lite"/>
    </source>
</evidence>
<dbReference type="InterPro" id="IPR036513">
    <property type="entry name" value="STAS_dom_sf"/>
</dbReference>
<dbReference type="NCBIfam" id="TIGR00815">
    <property type="entry name" value="sulP"/>
    <property type="match status" value="1"/>
</dbReference>
<sequence>LQDRTGLRSFRHGLGEVFFPDDPLHRFKNKPFVRKVVLALQYFFPIFDWGAHYNLKLLKSDAVAGITIASLAIPQGISYAKLAGLPPIIGLYSSFVPPLIYSVLGSSRDLACGPLSIASLVMGSMLRDVISPEDTKEYLEVAFTATFFAGVFQAGLGILRLGFIIDFLSKPTLTGFMGGAAVLVSLQQLKGLLGIVHFTTKMAIIPVLKSVFDNRKEAVVMGLSFLVLLLTARHISTIRPKLFWVSAAAPLTSVIISTIISFVFRSHEKGISTIGFLPEGVNPSSVSMLHLKGPHSSLALKTGIVSGLLALTEGIAVGRTFASMKNYQIDGNKEMVAVGSMNLFGSCVSCYVTSGGFARTAINFNAGCKTAATNIIMASVVLFTMLLLMPLFHYTPNVILSAIIISAVIGLIDVRGAILLWKVDKFDFLACMSAFLGVLLLSVPIGLMISVGISVLKILFHATRPNIAVMGNVPGTNSYRNLAHYKEAARMPSFLILGIESPVYFTNSVYLQERILRWIREEEERITNSNESPLKCIILDMAAVTNIDISGIESLKELKRTLDRRSLELLCNFSAVASLGGQHLKISVMGKSPAKWIKAVIFGKRSSRSHTSKEKDGLKPGVDKEHFAGGEPSHVTVKSPVITQPIIISKNSSGTSSENRTDSTLVTGTVSVESQEIVGHQASSNPAKALEERAATKVQAAFRGYQSRRVFCALKGIIRLQALIRGHLVRRQAVSTLHCMWGIVKFQALVRGQRVRLAGIGLEVRTKYPQMKSAGDKKLDFSKMQLSVNRFVCKLLSAQPVTKPVQIHYDPVEPNSVFSWLERWTSSHFWNPLPQSKKSVNVKSRVRCSSAVESESVRLKSNVHKNVAAKVDVMTESERHKRITRKMPSPPADSVVENPQSEIEKVKRSLRKVSNSTKEPSEKPESENHKQTCTPRKVTNSLSDAPQVANEHSSMKIKKDSVVSIDSKLEIVAAVKSVASGGPKNAVIDDSTGIKLHRQEEICKEENISNCDGEISLKDEPTSNEIQKSSKRRASFPPKPEPFAENASQNAPRLPSYMATTESAKAKLRGQVSPRVGSDSAERYNMTRRHSLPSSTNGKLNSQSSRAYKLIQASCKDGIRNDRSFTSSRDGSEKSIQVGWRR</sequence>
<dbReference type="InterPro" id="IPR000048">
    <property type="entry name" value="IQ_motif_EF-hand-BS"/>
</dbReference>
<feature type="transmembrane region" description="Helical" evidence="6">
    <location>
        <begin position="218"/>
        <end position="236"/>
    </location>
</feature>
<feature type="transmembrane region" description="Helical" evidence="6">
    <location>
        <begin position="370"/>
        <end position="392"/>
    </location>
</feature>
<feature type="compositionally biased region" description="Basic and acidic residues" evidence="5">
    <location>
        <begin position="919"/>
        <end position="930"/>
    </location>
</feature>
<feature type="region of interest" description="Disordered" evidence="5">
    <location>
        <begin position="1012"/>
        <end position="1105"/>
    </location>
</feature>
<keyword evidence="9" id="KW-1185">Reference proteome</keyword>
<accession>A0A9E7FMW8</accession>
<name>A0A9E7FMW8_9LILI</name>
<dbReference type="EMBL" id="CP097506">
    <property type="protein sequence ID" value="URD98784.1"/>
    <property type="molecule type" value="Genomic_DNA"/>
</dbReference>
<dbReference type="InterPro" id="IPR002645">
    <property type="entry name" value="STAS_dom"/>
</dbReference>
<dbReference type="GO" id="GO:0008271">
    <property type="term" value="F:secondary active sulfate transmembrane transporter activity"/>
    <property type="evidence" value="ECO:0007669"/>
    <property type="project" value="InterPro"/>
</dbReference>
<feature type="compositionally biased region" description="Polar residues" evidence="5">
    <location>
        <begin position="931"/>
        <end position="944"/>
    </location>
</feature>
<feature type="transmembrane region" description="Helical" evidence="6">
    <location>
        <begin position="337"/>
        <end position="358"/>
    </location>
</feature>
<organism evidence="8 9">
    <name type="scientific">Musa troglodytarum</name>
    <name type="common">fe'i banana</name>
    <dbReference type="NCBI Taxonomy" id="320322"/>
    <lineage>
        <taxon>Eukaryota</taxon>
        <taxon>Viridiplantae</taxon>
        <taxon>Streptophyta</taxon>
        <taxon>Embryophyta</taxon>
        <taxon>Tracheophyta</taxon>
        <taxon>Spermatophyta</taxon>
        <taxon>Magnoliopsida</taxon>
        <taxon>Liliopsida</taxon>
        <taxon>Zingiberales</taxon>
        <taxon>Musaceae</taxon>
        <taxon>Musa</taxon>
    </lineage>
</organism>
<dbReference type="CDD" id="cd07042">
    <property type="entry name" value="STAS_SulP_like_sulfate_transporter"/>
    <property type="match status" value="1"/>
</dbReference>
<evidence type="ECO:0000256" key="2">
    <source>
        <dbReference type="ARBA" id="ARBA00022692"/>
    </source>
</evidence>
<evidence type="ECO:0000256" key="4">
    <source>
        <dbReference type="ARBA" id="ARBA00023136"/>
    </source>
</evidence>
<evidence type="ECO:0000256" key="6">
    <source>
        <dbReference type="SAM" id="Phobius"/>
    </source>
</evidence>
<dbReference type="Pfam" id="PF01740">
    <property type="entry name" value="STAS"/>
    <property type="match status" value="1"/>
</dbReference>
<evidence type="ECO:0000256" key="3">
    <source>
        <dbReference type="ARBA" id="ARBA00022989"/>
    </source>
</evidence>
<feature type="compositionally biased region" description="Polar residues" evidence="5">
    <location>
        <begin position="1092"/>
        <end position="1105"/>
    </location>
</feature>
<dbReference type="GO" id="GO:0016020">
    <property type="term" value="C:membrane"/>
    <property type="evidence" value="ECO:0007669"/>
    <property type="project" value="UniProtKB-SubCell"/>
</dbReference>
<feature type="region of interest" description="Disordered" evidence="5">
    <location>
        <begin position="875"/>
        <end position="957"/>
    </location>
</feature>
<dbReference type="InterPro" id="IPR025064">
    <property type="entry name" value="DUF4005"/>
</dbReference>
<dbReference type="Pfam" id="PF13178">
    <property type="entry name" value="DUF4005"/>
    <property type="match status" value="1"/>
</dbReference>
<dbReference type="PANTHER" id="PTHR11814">
    <property type="entry name" value="SULFATE TRANSPORTER"/>
    <property type="match status" value="1"/>
</dbReference>
<dbReference type="CDD" id="cd23767">
    <property type="entry name" value="IQCD"/>
    <property type="match status" value="1"/>
</dbReference>
<dbReference type="PROSITE" id="PS50801">
    <property type="entry name" value="STAS"/>
    <property type="match status" value="1"/>
</dbReference>